<evidence type="ECO:0000256" key="13">
    <source>
        <dbReference type="RuleBase" id="RU003691"/>
    </source>
</evidence>
<accession>A0AAE1DAF2</accession>
<keyword evidence="7 13" id="KW-0274">FAD</keyword>
<comment type="caution">
    <text evidence="18">The sequence shown here is derived from an EMBL/GenBank/DDBJ whole genome shotgun (WGS) entry which is preliminary data.</text>
</comment>
<dbReference type="Pfam" id="PF07992">
    <property type="entry name" value="Pyr_redox_2"/>
    <property type="match status" value="1"/>
</dbReference>
<evidence type="ECO:0000259" key="15">
    <source>
        <dbReference type="Pfam" id="PF00462"/>
    </source>
</evidence>
<keyword evidence="10 13" id="KW-0560">Oxidoreductase</keyword>
<dbReference type="PANTHER" id="PTHR42737:SF2">
    <property type="entry name" value="GLUTATHIONE REDUCTASE"/>
    <property type="match status" value="1"/>
</dbReference>
<evidence type="ECO:0000259" key="17">
    <source>
        <dbReference type="Pfam" id="PF07992"/>
    </source>
</evidence>
<evidence type="ECO:0000256" key="1">
    <source>
        <dbReference type="ARBA" id="ARBA00001974"/>
    </source>
</evidence>
<evidence type="ECO:0000256" key="6">
    <source>
        <dbReference type="ARBA" id="ARBA00022630"/>
    </source>
</evidence>
<dbReference type="InterPro" id="IPR023753">
    <property type="entry name" value="FAD/NAD-binding_dom"/>
</dbReference>
<keyword evidence="11" id="KW-1015">Disulfide bond</keyword>
<dbReference type="InterPro" id="IPR046952">
    <property type="entry name" value="GSHR/TRXR-like"/>
</dbReference>
<dbReference type="GO" id="GO:0005739">
    <property type="term" value="C:mitochondrion"/>
    <property type="evidence" value="ECO:0007669"/>
    <property type="project" value="TreeGrafter"/>
</dbReference>
<dbReference type="GO" id="GO:0050660">
    <property type="term" value="F:flavin adenine dinucleotide binding"/>
    <property type="evidence" value="ECO:0007669"/>
    <property type="project" value="InterPro"/>
</dbReference>
<dbReference type="InterPro" id="IPR036188">
    <property type="entry name" value="FAD/NAD-bd_sf"/>
</dbReference>
<organism evidence="18 19">
    <name type="scientific">Elysia crispata</name>
    <name type="common">lettuce slug</name>
    <dbReference type="NCBI Taxonomy" id="231223"/>
    <lineage>
        <taxon>Eukaryota</taxon>
        <taxon>Metazoa</taxon>
        <taxon>Spiralia</taxon>
        <taxon>Lophotrochozoa</taxon>
        <taxon>Mollusca</taxon>
        <taxon>Gastropoda</taxon>
        <taxon>Heterobranchia</taxon>
        <taxon>Euthyneura</taxon>
        <taxon>Panpulmonata</taxon>
        <taxon>Sacoglossa</taxon>
        <taxon>Placobranchoidea</taxon>
        <taxon>Plakobranchidae</taxon>
        <taxon>Elysia</taxon>
    </lineage>
</organism>
<evidence type="ECO:0000256" key="3">
    <source>
        <dbReference type="ARBA" id="ARBA00007532"/>
    </source>
</evidence>
<dbReference type="InterPro" id="IPR036249">
    <property type="entry name" value="Thioredoxin-like_sf"/>
</dbReference>
<dbReference type="PANTHER" id="PTHR42737">
    <property type="entry name" value="GLUTATHIONE REDUCTASE"/>
    <property type="match status" value="1"/>
</dbReference>
<keyword evidence="9" id="KW-0249">Electron transport</keyword>
<dbReference type="GO" id="GO:0005829">
    <property type="term" value="C:cytosol"/>
    <property type="evidence" value="ECO:0007669"/>
    <property type="project" value="TreeGrafter"/>
</dbReference>
<dbReference type="PRINTS" id="PR00368">
    <property type="entry name" value="FADPNR"/>
</dbReference>
<dbReference type="NCBIfam" id="TIGR01438">
    <property type="entry name" value="TGR"/>
    <property type="match status" value="1"/>
</dbReference>
<dbReference type="PROSITE" id="PS51354">
    <property type="entry name" value="GLUTAREDOXIN_2"/>
    <property type="match status" value="1"/>
</dbReference>
<protein>
    <recommendedName>
        <fullName evidence="4">thioredoxin-disulfide reductase (NADPH)</fullName>
        <ecNumber evidence="4">1.8.1.9</ecNumber>
    </recommendedName>
</protein>
<dbReference type="Proteomes" id="UP001283361">
    <property type="component" value="Unassembled WGS sequence"/>
</dbReference>
<dbReference type="Gene3D" id="3.40.30.10">
    <property type="entry name" value="Glutaredoxin"/>
    <property type="match status" value="1"/>
</dbReference>
<dbReference type="FunFam" id="3.40.30.10:FF:000093">
    <property type="entry name" value="Glutaredoxin 2"/>
    <property type="match status" value="1"/>
</dbReference>
<evidence type="ECO:0000256" key="10">
    <source>
        <dbReference type="ARBA" id="ARBA00023002"/>
    </source>
</evidence>
<evidence type="ECO:0000256" key="7">
    <source>
        <dbReference type="ARBA" id="ARBA00022827"/>
    </source>
</evidence>
<evidence type="ECO:0000256" key="12">
    <source>
        <dbReference type="ARBA" id="ARBA00023284"/>
    </source>
</evidence>
<dbReference type="EC" id="1.8.1.9" evidence="4"/>
<dbReference type="GO" id="GO:0045454">
    <property type="term" value="P:cell redox homeostasis"/>
    <property type="evidence" value="ECO:0007669"/>
    <property type="project" value="InterPro"/>
</dbReference>
<evidence type="ECO:0000256" key="2">
    <source>
        <dbReference type="ARBA" id="ARBA00002549"/>
    </source>
</evidence>
<evidence type="ECO:0000313" key="18">
    <source>
        <dbReference type="EMBL" id="KAK3763261.1"/>
    </source>
</evidence>
<dbReference type="InterPro" id="IPR012999">
    <property type="entry name" value="Pyr_OxRdtase_I_AS"/>
</dbReference>
<dbReference type="CDD" id="cd03419">
    <property type="entry name" value="GRX_GRXh_1_2_like"/>
    <property type="match status" value="1"/>
</dbReference>
<dbReference type="GO" id="GO:0034599">
    <property type="term" value="P:cellular response to oxidative stress"/>
    <property type="evidence" value="ECO:0007669"/>
    <property type="project" value="TreeGrafter"/>
</dbReference>
<evidence type="ECO:0000256" key="9">
    <source>
        <dbReference type="ARBA" id="ARBA00022982"/>
    </source>
</evidence>
<feature type="domain" description="FAD/NAD(P)-binding" evidence="17">
    <location>
        <begin position="194"/>
        <end position="530"/>
    </location>
</feature>
<dbReference type="SUPFAM" id="SSF52833">
    <property type="entry name" value="Thioredoxin-like"/>
    <property type="match status" value="1"/>
</dbReference>
<comment type="similarity">
    <text evidence="3 13">Belongs to the class-I pyridine nucleotide-disulfide oxidoreductase family.</text>
</comment>
<dbReference type="SUPFAM" id="SSF55424">
    <property type="entry name" value="FAD/NAD-linked reductases, dimerisation (C-terminal) domain"/>
    <property type="match status" value="1"/>
</dbReference>
<keyword evidence="8" id="KW-0521">NADP</keyword>
<dbReference type="GO" id="GO:0004362">
    <property type="term" value="F:glutathione-disulfide reductase (NADPH) activity"/>
    <property type="evidence" value="ECO:0007669"/>
    <property type="project" value="TreeGrafter"/>
</dbReference>
<dbReference type="InterPro" id="IPR004099">
    <property type="entry name" value="Pyr_nucl-diS_OxRdtase_dimer"/>
</dbReference>
<keyword evidence="12 13" id="KW-0676">Redox-active center</keyword>
<dbReference type="SUPFAM" id="SSF51905">
    <property type="entry name" value="FAD/NAD(P)-binding domain"/>
    <property type="match status" value="1"/>
</dbReference>
<dbReference type="Gene3D" id="3.30.390.30">
    <property type="match status" value="1"/>
</dbReference>
<evidence type="ECO:0000259" key="16">
    <source>
        <dbReference type="Pfam" id="PF02852"/>
    </source>
</evidence>
<keyword evidence="6 13" id="KW-0285">Flavoprotein</keyword>
<dbReference type="Pfam" id="PF02852">
    <property type="entry name" value="Pyr_redox_dim"/>
    <property type="match status" value="1"/>
</dbReference>
<comment type="function">
    <text evidence="2">Has a glutathione-disulfide oxidoreductase activity in the presence of NADPH and glutathione reductase. Reduces low molecular weight disulfides and proteins.</text>
</comment>
<feature type="domain" description="Glutaredoxin" evidence="15">
    <location>
        <begin position="102"/>
        <end position="163"/>
    </location>
</feature>
<dbReference type="InterPro" id="IPR016156">
    <property type="entry name" value="FAD/NAD-linked_Rdtase_dimer_sf"/>
</dbReference>
<dbReference type="EMBL" id="JAWDGP010004578">
    <property type="protein sequence ID" value="KAK3763261.1"/>
    <property type="molecule type" value="Genomic_DNA"/>
</dbReference>
<dbReference type="InterPro" id="IPR006338">
    <property type="entry name" value="Thioredoxin/glutathione_Rdtase"/>
</dbReference>
<dbReference type="NCBIfam" id="TIGR02180">
    <property type="entry name" value="GRX_euk"/>
    <property type="match status" value="1"/>
</dbReference>
<reference evidence="18" key="1">
    <citation type="journal article" date="2023" name="G3 (Bethesda)">
        <title>A reference genome for the long-term kleptoplast-retaining sea slug Elysia crispata morphotype clarki.</title>
        <authorList>
            <person name="Eastman K.E."/>
            <person name="Pendleton A.L."/>
            <person name="Shaikh M.A."/>
            <person name="Suttiyut T."/>
            <person name="Ogas R."/>
            <person name="Tomko P."/>
            <person name="Gavelis G."/>
            <person name="Widhalm J.R."/>
            <person name="Wisecaver J.H."/>
        </authorList>
    </citation>
    <scope>NUCLEOTIDE SEQUENCE</scope>
    <source>
        <strain evidence="18">ECLA1</strain>
    </source>
</reference>
<dbReference type="InterPro" id="IPR011899">
    <property type="entry name" value="Glutaredoxin_euk/vir"/>
</dbReference>
<keyword evidence="19" id="KW-1185">Reference proteome</keyword>
<dbReference type="InterPro" id="IPR002109">
    <property type="entry name" value="Glutaredoxin"/>
</dbReference>
<dbReference type="PRINTS" id="PR00411">
    <property type="entry name" value="PNDRDTASEI"/>
</dbReference>
<dbReference type="GO" id="GO:0006749">
    <property type="term" value="P:glutathione metabolic process"/>
    <property type="evidence" value="ECO:0007669"/>
    <property type="project" value="TreeGrafter"/>
</dbReference>
<dbReference type="AlphaFoldDB" id="A0AAE1DAF2"/>
<dbReference type="FunFam" id="3.30.390.30:FF:000004">
    <property type="entry name" value="Thioredoxin reductase 1, cytoplasmic"/>
    <property type="match status" value="1"/>
</dbReference>
<dbReference type="Pfam" id="PF00462">
    <property type="entry name" value="Glutaredoxin"/>
    <property type="match status" value="1"/>
</dbReference>
<dbReference type="PROSITE" id="PS00076">
    <property type="entry name" value="PYRIDINE_REDOX_1"/>
    <property type="match status" value="1"/>
</dbReference>
<evidence type="ECO:0000256" key="5">
    <source>
        <dbReference type="ARBA" id="ARBA00022448"/>
    </source>
</evidence>
<gene>
    <name evidence="18" type="ORF">RRG08_028171</name>
</gene>
<keyword evidence="5" id="KW-0813">Transport</keyword>
<dbReference type="FunFam" id="3.50.50.60:FF:000190">
    <property type="entry name" value="Thioredoxin reductase"/>
    <property type="match status" value="1"/>
</dbReference>
<evidence type="ECO:0000256" key="8">
    <source>
        <dbReference type="ARBA" id="ARBA00022857"/>
    </source>
</evidence>
<evidence type="ECO:0000256" key="14">
    <source>
        <dbReference type="SAM" id="MobiDB-lite"/>
    </source>
</evidence>
<name>A0AAE1DAF2_9GAST</name>
<feature type="region of interest" description="Disordered" evidence="14">
    <location>
        <begin position="1"/>
        <end position="54"/>
    </location>
</feature>
<comment type="cofactor">
    <cofactor evidence="1">
        <name>FAD</name>
        <dbReference type="ChEBI" id="CHEBI:57692"/>
    </cofactor>
</comment>
<dbReference type="Gene3D" id="3.50.50.60">
    <property type="entry name" value="FAD/NAD(P)-binding domain"/>
    <property type="match status" value="2"/>
</dbReference>
<dbReference type="PROSITE" id="PS00195">
    <property type="entry name" value="GLUTAREDOXIN_1"/>
    <property type="match status" value="1"/>
</dbReference>
<feature type="domain" description="Pyridine nucleotide-disulphide oxidoreductase dimerisation" evidence="16">
    <location>
        <begin position="551"/>
        <end position="662"/>
    </location>
</feature>
<evidence type="ECO:0000256" key="11">
    <source>
        <dbReference type="ARBA" id="ARBA00023157"/>
    </source>
</evidence>
<proteinExistence type="inferred from homology"/>
<evidence type="ECO:0000256" key="4">
    <source>
        <dbReference type="ARBA" id="ARBA00012610"/>
    </source>
</evidence>
<sequence>MKRTLSNIEEQTDGGGAGPSSRKPVGKVLSQSSAPLRTKKVSAGGSGLASQSQGSPLAFKVKAPTGAKNGVGKQQPLGLTVMPPIGDGAKAEVQKIIEGHDIVVFSKSWCPFCTKAKDLLKTLSVQFEAVELDLIDKGDSYQDILKDLTGQGTVPNIFIHGKHLGGCDSLVAAHCNSSLADMIHNKADIVKFDYDLVVIGGGSGGLAAAKEAAQLGKKVALFDFVKPSPVGTTWGLGGTCVNVGCIPKKLMHRASILGEDMHDAKAFGWEIPEKVTHNWETMKNAIQDHIGSLNWGYRVQLRDKKVNYVNAYAQIIDKHTIKATKKNKSEVNVTAGNIIIATGERPRYLDIPGSREHTITSDDLFSLPYCPGKTLCVGASYVSLECAGFLAGIGLDTTVMVRSILLRGFDQQCAEIIGDYMKKQGVKFIRGAVPTKIEKIASGEPGRYRVTARGNDGTEIVDEYNTILVAVGRDPCTENIGIENVQVKLHEKNQRVIVDAEERTNIPNIYAIGDIGEGRPELTPVAIQAGKLLSRRMFQEGFSTTVDYTNIATTVFTPLEYGCVGYSEEAAIEQFGEEIIEVYHSYFMPLEWTVPHREENTCYAKLICNKLDNERVIGFHVVGPNAGEITQGYAVAMKKGVTKEDFDSTIGIHPTCSETFTTLQVTKRSGASAEVTGC</sequence>
<evidence type="ECO:0000313" key="19">
    <source>
        <dbReference type="Proteomes" id="UP001283361"/>
    </source>
</evidence>
<dbReference type="GO" id="GO:0004791">
    <property type="term" value="F:thioredoxin-disulfide reductase (NADPH) activity"/>
    <property type="evidence" value="ECO:0007669"/>
    <property type="project" value="UniProtKB-EC"/>
</dbReference>
<dbReference type="InterPro" id="IPR011767">
    <property type="entry name" value="GLR_AS"/>
</dbReference>